<dbReference type="NCBIfam" id="NF000594">
    <property type="entry name" value="PRK00015.1-1"/>
    <property type="match status" value="1"/>
</dbReference>
<dbReference type="EC" id="3.1.26.4" evidence="6 14"/>
<keyword evidence="8 14" id="KW-0963">Cytoplasm</keyword>
<keyword evidence="19" id="KW-1185">Reference proteome</keyword>
<name>B1I2N5_DESAP</name>
<dbReference type="CDD" id="cd07182">
    <property type="entry name" value="RNase_HII_bacteria_HII_like"/>
    <property type="match status" value="1"/>
</dbReference>
<evidence type="ECO:0000256" key="1">
    <source>
        <dbReference type="ARBA" id="ARBA00000077"/>
    </source>
</evidence>
<dbReference type="Proteomes" id="UP000008544">
    <property type="component" value="Chromosome"/>
</dbReference>
<evidence type="ECO:0000256" key="11">
    <source>
        <dbReference type="ARBA" id="ARBA00022759"/>
    </source>
</evidence>
<dbReference type="InterPro" id="IPR024567">
    <property type="entry name" value="RNase_HII/HIII_dom"/>
</dbReference>
<proteinExistence type="inferred from homology"/>
<reference evidence="19" key="1">
    <citation type="submission" date="2007-10" db="EMBL/GenBank/DDBJ databases">
        <title>Complete sequence of chromosome of Desulforudis audaxviator MP104C.</title>
        <authorList>
            <person name="Copeland A."/>
            <person name="Lucas S."/>
            <person name="Lapidus A."/>
            <person name="Barry K."/>
            <person name="Glavina del Rio T."/>
            <person name="Dalin E."/>
            <person name="Tice H."/>
            <person name="Bruce D."/>
            <person name="Pitluck S."/>
            <person name="Lowry S.R."/>
            <person name="Larimer F."/>
            <person name="Land M.L."/>
            <person name="Hauser L."/>
            <person name="Kyrpides N."/>
            <person name="Ivanova N.N."/>
            <person name="Richardson P."/>
        </authorList>
    </citation>
    <scope>NUCLEOTIDE SEQUENCE [LARGE SCALE GENOMIC DNA]</scope>
    <source>
        <strain evidence="19">MP104C</strain>
    </source>
</reference>
<feature type="binding site" evidence="14 15">
    <location>
        <position position="175"/>
    </location>
    <ligand>
        <name>a divalent metal cation</name>
        <dbReference type="ChEBI" id="CHEBI:60240"/>
    </ligand>
</feature>
<organism evidence="18 19">
    <name type="scientific">Desulforudis audaxviator (strain MP104C)</name>
    <dbReference type="NCBI Taxonomy" id="477974"/>
    <lineage>
        <taxon>Bacteria</taxon>
        <taxon>Bacillati</taxon>
        <taxon>Bacillota</taxon>
        <taxon>Clostridia</taxon>
        <taxon>Thermoanaerobacterales</taxon>
        <taxon>Candidatus Desulforudaceae</taxon>
        <taxon>Candidatus Desulforudis</taxon>
    </lineage>
</organism>
<dbReference type="InterPro" id="IPR012337">
    <property type="entry name" value="RNaseH-like_sf"/>
</dbReference>
<evidence type="ECO:0000256" key="8">
    <source>
        <dbReference type="ARBA" id="ARBA00022490"/>
    </source>
</evidence>
<dbReference type="EMBL" id="CP000860">
    <property type="protein sequence ID" value="ACA59198.1"/>
    <property type="molecule type" value="Genomic_DNA"/>
</dbReference>
<evidence type="ECO:0000256" key="4">
    <source>
        <dbReference type="ARBA" id="ARBA00004496"/>
    </source>
</evidence>
<comment type="cofactor">
    <cofactor evidence="14 15">
        <name>Mn(2+)</name>
        <dbReference type="ChEBI" id="CHEBI:29035"/>
    </cofactor>
    <cofactor evidence="14 15">
        <name>Mg(2+)</name>
        <dbReference type="ChEBI" id="CHEBI:18420"/>
    </cofactor>
    <text evidence="14 15">Manganese or magnesium. Binds 1 divalent metal ion per monomer in the absence of substrate. May bind a second metal ion after substrate binding.</text>
</comment>
<evidence type="ECO:0000256" key="16">
    <source>
        <dbReference type="RuleBase" id="RU003515"/>
    </source>
</evidence>
<evidence type="ECO:0000256" key="7">
    <source>
        <dbReference type="ARBA" id="ARBA00019179"/>
    </source>
</evidence>
<comment type="similarity">
    <text evidence="5 14 16">Belongs to the RNase HII family.</text>
</comment>
<comment type="catalytic activity">
    <reaction evidence="1 14 15 16">
        <text>Endonucleolytic cleavage to 5'-phosphomonoester.</text>
        <dbReference type="EC" id="3.1.26.4"/>
    </reaction>
</comment>
<dbReference type="GO" id="GO:0003723">
    <property type="term" value="F:RNA binding"/>
    <property type="evidence" value="ECO:0007669"/>
    <property type="project" value="UniProtKB-UniRule"/>
</dbReference>
<keyword evidence="13 14" id="KW-0464">Manganese</keyword>
<keyword evidence="12 14" id="KW-0378">Hydrolase</keyword>
<evidence type="ECO:0000256" key="13">
    <source>
        <dbReference type="ARBA" id="ARBA00023211"/>
    </source>
</evidence>
<evidence type="ECO:0000256" key="9">
    <source>
        <dbReference type="ARBA" id="ARBA00022722"/>
    </source>
</evidence>
<dbReference type="STRING" id="477974.Daud_0664"/>
<dbReference type="GO" id="GO:0004523">
    <property type="term" value="F:RNA-DNA hybrid ribonuclease activity"/>
    <property type="evidence" value="ECO:0007669"/>
    <property type="project" value="UniProtKB-UniRule"/>
</dbReference>
<protein>
    <recommendedName>
        <fullName evidence="7 14">Ribonuclease HII</fullName>
        <shortName evidence="14">RNase HII</shortName>
        <ecNumber evidence="6 14">3.1.26.4</ecNumber>
    </recommendedName>
</protein>
<dbReference type="RefSeq" id="WP_012301786.1">
    <property type="nucleotide sequence ID" value="NC_010424.1"/>
</dbReference>
<dbReference type="KEGG" id="dau:Daud_0664"/>
<dbReference type="Gene3D" id="3.30.420.10">
    <property type="entry name" value="Ribonuclease H-like superfamily/Ribonuclease H"/>
    <property type="match status" value="1"/>
</dbReference>
<dbReference type="GO" id="GO:0043137">
    <property type="term" value="P:DNA replication, removal of RNA primer"/>
    <property type="evidence" value="ECO:0007669"/>
    <property type="project" value="TreeGrafter"/>
</dbReference>
<evidence type="ECO:0000313" key="18">
    <source>
        <dbReference type="EMBL" id="ACA59198.1"/>
    </source>
</evidence>
<dbReference type="HOGENOM" id="CLU_036532_2_1_9"/>
<keyword evidence="11 14" id="KW-0255">Endonuclease</keyword>
<dbReference type="PANTHER" id="PTHR10954:SF18">
    <property type="entry name" value="RIBONUCLEASE HII"/>
    <property type="match status" value="1"/>
</dbReference>
<reference evidence="18 19" key="2">
    <citation type="journal article" date="2008" name="Science">
        <title>Environmental genomics reveals a single-species ecosystem deep within Earth.</title>
        <authorList>
            <person name="Chivian D."/>
            <person name="Brodie E.L."/>
            <person name="Alm E.J."/>
            <person name="Culley D.E."/>
            <person name="Dehal P.S."/>
            <person name="Desantis T.Z."/>
            <person name="Gihring T.M."/>
            <person name="Lapidus A."/>
            <person name="Lin L.H."/>
            <person name="Lowry S.R."/>
            <person name="Moser D.P."/>
            <person name="Richardson P.M."/>
            <person name="Southam G."/>
            <person name="Wanger G."/>
            <person name="Pratt L.M."/>
            <person name="Andersen G.L."/>
            <person name="Hazen T.C."/>
            <person name="Brockman F.J."/>
            <person name="Arkin A.P."/>
            <person name="Onstott T.C."/>
        </authorList>
    </citation>
    <scope>NUCLEOTIDE SEQUENCE [LARGE SCALE GENOMIC DNA]</scope>
    <source>
        <strain evidence="18 19">MP104C</strain>
    </source>
</reference>
<keyword evidence="9 14" id="KW-0540">Nuclease</keyword>
<dbReference type="OrthoDB" id="9803420at2"/>
<dbReference type="GO" id="GO:0005737">
    <property type="term" value="C:cytoplasm"/>
    <property type="evidence" value="ECO:0007669"/>
    <property type="project" value="UniProtKB-SubCell"/>
</dbReference>
<dbReference type="InterPro" id="IPR022898">
    <property type="entry name" value="RNase_HII"/>
</dbReference>
<evidence type="ECO:0000256" key="12">
    <source>
        <dbReference type="ARBA" id="ARBA00022801"/>
    </source>
</evidence>
<comment type="subcellular location">
    <subcellularLocation>
        <location evidence="4 14">Cytoplasm</location>
    </subcellularLocation>
</comment>
<comment type="function">
    <text evidence="3 14 16">Endonuclease that specifically degrades the RNA of RNA-DNA hybrids.</text>
</comment>
<feature type="domain" description="RNase H type-2" evidence="17">
    <location>
        <begin position="77"/>
        <end position="267"/>
    </location>
</feature>
<dbReference type="Pfam" id="PF01351">
    <property type="entry name" value="RNase_HII"/>
    <property type="match status" value="1"/>
</dbReference>
<gene>
    <name evidence="14" type="primary">rnhB</name>
    <name evidence="18" type="ordered locus">Daud_0664</name>
</gene>
<dbReference type="eggNOG" id="COG0164">
    <property type="taxonomic scope" value="Bacteria"/>
</dbReference>
<dbReference type="GO" id="GO:0030145">
    <property type="term" value="F:manganese ion binding"/>
    <property type="evidence" value="ECO:0007669"/>
    <property type="project" value="UniProtKB-UniRule"/>
</dbReference>
<dbReference type="HAMAP" id="MF_00052_B">
    <property type="entry name" value="RNase_HII_B"/>
    <property type="match status" value="1"/>
</dbReference>
<evidence type="ECO:0000256" key="5">
    <source>
        <dbReference type="ARBA" id="ARBA00007383"/>
    </source>
</evidence>
<dbReference type="PROSITE" id="PS51975">
    <property type="entry name" value="RNASE_H_2"/>
    <property type="match status" value="1"/>
</dbReference>
<dbReference type="NCBIfam" id="NF000595">
    <property type="entry name" value="PRK00015.1-3"/>
    <property type="match status" value="1"/>
</dbReference>
<dbReference type="InterPro" id="IPR036397">
    <property type="entry name" value="RNaseH_sf"/>
</dbReference>
<dbReference type="InterPro" id="IPR001352">
    <property type="entry name" value="RNase_HII/HIII"/>
</dbReference>
<dbReference type="AlphaFoldDB" id="B1I2N5"/>
<dbReference type="GO" id="GO:0006298">
    <property type="term" value="P:mismatch repair"/>
    <property type="evidence" value="ECO:0007669"/>
    <property type="project" value="TreeGrafter"/>
</dbReference>
<evidence type="ECO:0000256" key="3">
    <source>
        <dbReference type="ARBA" id="ARBA00004065"/>
    </source>
</evidence>
<evidence type="ECO:0000256" key="6">
    <source>
        <dbReference type="ARBA" id="ARBA00012180"/>
    </source>
</evidence>
<dbReference type="PANTHER" id="PTHR10954">
    <property type="entry name" value="RIBONUCLEASE H2 SUBUNIT A"/>
    <property type="match status" value="1"/>
</dbReference>
<keyword evidence="10 14" id="KW-0479">Metal-binding</keyword>
<dbReference type="GO" id="GO:0032299">
    <property type="term" value="C:ribonuclease H2 complex"/>
    <property type="evidence" value="ECO:0007669"/>
    <property type="project" value="TreeGrafter"/>
</dbReference>
<evidence type="ECO:0000256" key="15">
    <source>
        <dbReference type="PROSITE-ProRule" id="PRU01319"/>
    </source>
</evidence>
<feature type="binding site" evidence="14 15">
    <location>
        <position position="84"/>
    </location>
    <ligand>
        <name>a divalent metal cation</name>
        <dbReference type="ChEBI" id="CHEBI:60240"/>
    </ligand>
</feature>
<evidence type="ECO:0000256" key="14">
    <source>
        <dbReference type="HAMAP-Rule" id="MF_00052"/>
    </source>
</evidence>
<accession>B1I2N5</accession>
<comment type="cofactor">
    <cofactor evidence="2">
        <name>Mg(2+)</name>
        <dbReference type="ChEBI" id="CHEBI:18420"/>
    </cofactor>
</comment>
<dbReference type="SUPFAM" id="SSF53098">
    <property type="entry name" value="Ribonuclease H-like"/>
    <property type="match status" value="1"/>
</dbReference>
<feature type="binding site" evidence="14 15">
    <location>
        <position position="83"/>
    </location>
    <ligand>
        <name>a divalent metal cation</name>
        <dbReference type="ChEBI" id="CHEBI:60240"/>
    </ligand>
</feature>
<evidence type="ECO:0000259" key="17">
    <source>
        <dbReference type="PROSITE" id="PS51975"/>
    </source>
</evidence>
<sequence>MTSRGGRGLSLRQIRERLFSTAVPDAELLEMLGRDARAGARELQRQVLRRIAQERAEAERLHSLYGYERALEAAGCGPVAGTDEAGRGPLAGPVVAAAVVLSRGAAIPELKDSKQLTGPARSRLADEIRARCHAWGIGVADVGEIARLNILRASLLAMRRALDGLGFIPGWVLVDGSFTVPLFPGPQTALVKGDRVSASVAAASILAKVYRDELMERLHRLYPEYGFDRHKGYPTPEHYQALERYGPCPLHRVSFLHKTQISLNPTP</sequence>
<evidence type="ECO:0000313" key="19">
    <source>
        <dbReference type="Proteomes" id="UP000008544"/>
    </source>
</evidence>
<evidence type="ECO:0000256" key="2">
    <source>
        <dbReference type="ARBA" id="ARBA00001946"/>
    </source>
</evidence>
<evidence type="ECO:0000256" key="10">
    <source>
        <dbReference type="ARBA" id="ARBA00022723"/>
    </source>
</evidence>